<feature type="domain" description="Alpha-D-phosphohexomutase C-terminal" evidence="8">
    <location>
        <begin position="417"/>
        <end position="457"/>
    </location>
</feature>
<keyword evidence="4 7" id="KW-0479">Metal-binding</keyword>
<dbReference type="RefSeq" id="WP_062228566.1">
    <property type="nucleotide sequence ID" value="NZ_BBWR01000013.1"/>
</dbReference>
<dbReference type="InterPro" id="IPR036900">
    <property type="entry name" value="A-D-PHexomutase_C_sf"/>
</dbReference>
<organism evidence="12">
    <name type="scientific">Aureimonas frigidaquae</name>
    <dbReference type="NCBI Taxonomy" id="424757"/>
    <lineage>
        <taxon>Bacteria</taxon>
        <taxon>Pseudomonadati</taxon>
        <taxon>Pseudomonadota</taxon>
        <taxon>Alphaproteobacteria</taxon>
        <taxon>Hyphomicrobiales</taxon>
        <taxon>Aurantimonadaceae</taxon>
        <taxon>Aureimonas</taxon>
    </lineage>
</organism>
<keyword evidence="6" id="KW-0413">Isomerase</keyword>
<dbReference type="Pfam" id="PF02878">
    <property type="entry name" value="PGM_PMM_I"/>
    <property type="match status" value="1"/>
</dbReference>
<accession>A0A0P0Z299</accession>
<dbReference type="OrthoDB" id="9803322at2"/>
<dbReference type="PROSITE" id="PS00710">
    <property type="entry name" value="PGM_PMM"/>
    <property type="match status" value="1"/>
</dbReference>
<dbReference type="SUPFAM" id="SSF53738">
    <property type="entry name" value="Phosphoglucomutase, first 3 domains"/>
    <property type="match status" value="3"/>
</dbReference>
<dbReference type="InterPro" id="IPR016055">
    <property type="entry name" value="A-D-PHexomutase_a/b/a-I/II/III"/>
</dbReference>
<evidence type="ECO:0000256" key="2">
    <source>
        <dbReference type="ARBA" id="ARBA00010231"/>
    </source>
</evidence>
<dbReference type="InterPro" id="IPR005844">
    <property type="entry name" value="A-D-PHexomutase_a/b/a-I"/>
</dbReference>
<dbReference type="GO" id="GO:0004615">
    <property type="term" value="F:phosphomannomutase activity"/>
    <property type="evidence" value="ECO:0007669"/>
    <property type="project" value="TreeGrafter"/>
</dbReference>
<evidence type="ECO:0000256" key="5">
    <source>
        <dbReference type="ARBA" id="ARBA00022842"/>
    </source>
</evidence>
<dbReference type="InterPro" id="IPR005843">
    <property type="entry name" value="A-D-PHexomutase_C"/>
</dbReference>
<dbReference type="Pfam" id="PF02880">
    <property type="entry name" value="PGM_PMM_III"/>
    <property type="match status" value="1"/>
</dbReference>
<evidence type="ECO:0000256" key="7">
    <source>
        <dbReference type="RuleBase" id="RU004326"/>
    </source>
</evidence>
<evidence type="ECO:0000259" key="10">
    <source>
        <dbReference type="Pfam" id="PF02879"/>
    </source>
</evidence>
<dbReference type="Pfam" id="PF02879">
    <property type="entry name" value="PGM_PMM_II"/>
    <property type="match status" value="1"/>
</dbReference>
<dbReference type="InterPro" id="IPR005845">
    <property type="entry name" value="A-D-PHexomutase_a/b/a-II"/>
</dbReference>
<dbReference type="Gene3D" id="3.30.310.50">
    <property type="entry name" value="Alpha-D-phosphohexomutase, C-terminal domain"/>
    <property type="match status" value="1"/>
</dbReference>
<feature type="domain" description="Alpha-D-phosphohexomutase alpha/beta/alpha" evidence="9">
    <location>
        <begin position="4"/>
        <end position="133"/>
    </location>
</feature>
<dbReference type="Gene3D" id="3.40.120.10">
    <property type="entry name" value="Alpha-D-Glucose-1,6-Bisphosphate, subunit A, domain 3"/>
    <property type="match status" value="3"/>
</dbReference>
<comment type="cofactor">
    <cofactor evidence="1">
        <name>Mg(2+)</name>
        <dbReference type="ChEBI" id="CHEBI:18420"/>
    </cofactor>
</comment>
<feature type="domain" description="Alpha-D-phosphohexomutase alpha/beta/alpha" evidence="11">
    <location>
        <begin position="255"/>
        <end position="359"/>
    </location>
</feature>
<protein>
    <submittedName>
        <fullName evidence="12">Putative phosphomannomutase/phosphoglucomutase</fullName>
    </submittedName>
</protein>
<dbReference type="GO" id="GO:0000287">
    <property type="term" value="F:magnesium ion binding"/>
    <property type="evidence" value="ECO:0007669"/>
    <property type="project" value="InterPro"/>
</dbReference>
<comment type="similarity">
    <text evidence="2 7">Belongs to the phosphohexose mutase family.</text>
</comment>
<evidence type="ECO:0000259" key="9">
    <source>
        <dbReference type="Pfam" id="PF02878"/>
    </source>
</evidence>
<evidence type="ECO:0000256" key="1">
    <source>
        <dbReference type="ARBA" id="ARBA00001946"/>
    </source>
</evidence>
<reference evidence="12" key="1">
    <citation type="journal article" date="2015" name="Proc. Natl. Acad. Sci. U.S.A.">
        <title>Bacterial clade with the ribosomal RNA operon on a small plasmid rather than the chromosome.</title>
        <authorList>
            <person name="Anda M."/>
            <person name="Ohtsubo Y."/>
            <person name="Okubo T."/>
            <person name="Sugawara M."/>
            <person name="Nagata Y."/>
            <person name="Tsuda M."/>
            <person name="Minamisawa K."/>
            <person name="Mitsui H."/>
        </authorList>
    </citation>
    <scope>NUCLEOTIDE SEQUENCE</scope>
    <source>
        <strain evidence="12">JCM 14755</strain>
    </source>
</reference>
<evidence type="ECO:0000256" key="6">
    <source>
        <dbReference type="ARBA" id="ARBA00023235"/>
    </source>
</evidence>
<proteinExistence type="inferred from homology"/>
<evidence type="ECO:0000259" key="8">
    <source>
        <dbReference type="Pfam" id="PF00408"/>
    </source>
</evidence>
<dbReference type="AlphaFoldDB" id="A0A0P0Z299"/>
<dbReference type="SUPFAM" id="SSF55957">
    <property type="entry name" value="Phosphoglucomutase, C-terminal domain"/>
    <property type="match status" value="1"/>
</dbReference>
<feature type="domain" description="Alpha-D-phosphohexomutase alpha/beta/alpha" evidence="10">
    <location>
        <begin position="153"/>
        <end position="250"/>
    </location>
</feature>
<dbReference type="InterPro" id="IPR005846">
    <property type="entry name" value="A-D-PHexomutase_a/b/a-III"/>
</dbReference>
<dbReference type="EMBL" id="LC066376">
    <property type="protein sequence ID" value="BAT27839.1"/>
    <property type="molecule type" value="Genomic_DNA"/>
</dbReference>
<keyword evidence="3" id="KW-0597">Phosphoprotein</keyword>
<dbReference type="InterPro" id="IPR016066">
    <property type="entry name" value="A-D-PHexomutase_CS"/>
</dbReference>
<evidence type="ECO:0000259" key="11">
    <source>
        <dbReference type="Pfam" id="PF02880"/>
    </source>
</evidence>
<evidence type="ECO:0000313" key="12">
    <source>
        <dbReference type="EMBL" id="BAT27839.1"/>
    </source>
</evidence>
<dbReference type="InterPro" id="IPR050060">
    <property type="entry name" value="Phosphoglucosamine_mutase"/>
</dbReference>
<dbReference type="PANTHER" id="PTHR42946:SF1">
    <property type="entry name" value="PHOSPHOGLUCOMUTASE (ALPHA-D-GLUCOSE-1,6-BISPHOSPHATE-DEPENDENT)"/>
    <property type="match status" value="1"/>
</dbReference>
<evidence type="ECO:0000256" key="3">
    <source>
        <dbReference type="ARBA" id="ARBA00022553"/>
    </source>
</evidence>
<keyword evidence="5 7" id="KW-0460">Magnesium</keyword>
<evidence type="ECO:0000256" key="4">
    <source>
        <dbReference type="ARBA" id="ARBA00022723"/>
    </source>
</evidence>
<name>A0A0P0Z299_9HYPH</name>
<dbReference type="Pfam" id="PF00408">
    <property type="entry name" value="PGM_PMM_IV"/>
    <property type="match status" value="1"/>
</dbReference>
<sequence length="473" mass="49182">MSSLKFGTSGLRGLVTDLAGQPARRWTAAFLAVAGQAERGGVKTVLIGRDLRSSSPTIAQDCAAAAAALGWKAIDCGALPTPALALAAMERGVPAVMVTGSHIPDDRNGLKFYLASGEITKEDEAAIRAALDAQPADIPDAPPADTEGRALDAYVARYLDFFPGDLLAGLHVGVYQQSAVARDCLVEILQGLGARVTPLGRSTHFVPIDTEAHHPRDLALFARWAEPGAFDAIVSTDGDADRPLVTDAAGIVVRGDLLGLLAAAHLKLRSIATPVTSSAAVERSGVATTVRRTRVGSPYVIEGMAAILDAGEGDVIGFEPNGGVLLGSQVSRGGRHLAALPTRDAVLPILTALASAKAAAGGLRAAAERLGAGHALADRLPDVPAEASSSFLERLSKNADFAAVLLRPAGRIVSSDRMDGVRLVLEDGAILHFRASGNAPEMRCYVEADTAERAQELLRFGLDTARTVIQENL</sequence>
<dbReference type="PANTHER" id="PTHR42946">
    <property type="entry name" value="PHOSPHOHEXOSE MUTASE"/>
    <property type="match status" value="1"/>
</dbReference>
<dbReference type="GO" id="GO:0005975">
    <property type="term" value="P:carbohydrate metabolic process"/>
    <property type="evidence" value="ECO:0007669"/>
    <property type="project" value="InterPro"/>
</dbReference>